<evidence type="ECO:0000256" key="1">
    <source>
        <dbReference type="SAM" id="MobiDB-lite"/>
    </source>
</evidence>
<feature type="region of interest" description="Disordered" evidence="1">
    <location>
        <begin position="438"/>
        <end position="461"/>
    </location>
</feature>
<protein>
    <recommendedName>
        <fullName evidence="2">Type II secretion system protein GspE N-terminal domain-containing protein</fullName>
    </recommendedName>
</protein>
<dbReference type="InterPro" id="IPR037257">
    <property type="entry name" value="T2SS_E_N_sf"/>
</dbReference>
<dbReference type="SUPFAM" id="SSF160246">
    <property type="entry name" value="EspE N-terminal domain-like"/>
    <property type="match status" value="1"/>
</dbReference>
<feature type="region of interest" description="Disordered" evidence="1">
    <location>
        <begin position="176"/>
        <end position="211"/>
    </location>
</feature>
<sequence>MTNSPAKFWLVSDFSGLPGTATGGGAPYYPRCMVDQLGAHLVRKGLLTQAQLDEALKSRLIYGGSLGTNLVELGMLDLATLGQALSDTYYFPLVTEAELEAVPAETVALLKPELARQHLAFPLALEGRRLRMALAEPQDPRHVDSLAFATGMRVVPSIIPEPRLLQVLEKHYGLPRPVRPARSGQPRPGAGQGNSPGVALSPSPRPAPAVQAVPPAAVARPAPAKPPPAPVAIPLAVAPRSVSAPPTGNVLVAAAPRPAPTVALAAGTAPAFSFGAAAPGRPPGLMPRTPAGASPRAARNRLVGGAPLVSSVRSMPTPLTVVQPPREPVAVPPPPPPSTPPVQEVQEVAPPSPTPPPAPPEALIPVAQVLAEPEPEPVKTPGVERLADDTPIEALTESAERDIPFEDALADILRTAEPISDAWEPEPEEEVPSALVRAAGTPPPFHIPEDSAPKEDRRGRRPRAMLELPAESASASPEALKMSSDLEYIESDSGSSSWASRCIEVDFSSQEPELVAPAPVVDFIPDWDPSTEFSEDGSPGVQWVQLPEAVEALQRAKTCGELGQALLSYAQGRFPRGFLLGETFGSVRVGQAFGPGSDKPDVVALQVNLAVPSILSQAESDGRPVVSSKPLSQTDEVLFAALGETYSNLMAAPIRVNQRAVGFLVIDGGPAPFGPGELDEMERLLAAASEAYGRLRGTSV</sequence>
<proteinExistence type="predicted"/>
<dbReference type="KEGG" id="mbd:MEBOL_000285"/>
<dbReference type="EMBL" id="CP022163">
    <property type="protein sequence ID" value="ATB26851.1"/>
    <property type="molecule type" value="Genomic_DNA"/>
</dbReference>
<feature type="domain" description="Type II secretion system protein GspE N-terminal" evidence="2">
    <location>
        <begin position="97"/>
        <end position="175"/>
    </location>
</feature>
<name>A0A250I6R0_9BACT</name>
<dbReference type="AlphaFoldDB" id="A0A250I6R0"/>
<feature type="region of interest" description="Disordered" evidence="1">
    <location>
        <begin position="318"/>
        <end position="360"/>
    </location>
</feature>
<feature type="compositionally biased region" description="Pro residues" evidence="1">
    <location>
        <begin position="350"/>
        <end position="360"/>
    </location>
</feature>
<feature type="compositionally biased region" description="Pro residues" evidence="1">
    <location>
        <begin position="325"/>
        <end position="340"/>
    </location>
</feature>
<evidence type="ECO:0000259" key="2">
    <source>
        <dbReference type="Pfam" id="PF05157"/>
    </source>
</evidence>
<gene>
    <name evidence="3" type="ORF">MEBOL_000285</name>
</gene>
<accession>A0A250I6R0</accession>
<dbReference type="InterPro" id="IPR007831">
    <property type="entry name" value="T2SS_GspE_N"/>
</dbReference>
<reference evidence="3 4" key="1">
    <citation type="submission" date="2017-06" db="EMBL/GenBank/DDBJ databases">
        <authorList>
            <person name="Kim H.J."/>
            <person name="Triplett B.A."/>
        </authorList>
    </citation>
    <scope>NUCLEOTIDE SEQUENCE [LARGE SCALE GENOMIC DNA]</scope>
    <source>
        <strain evidence="3 4">DSM 14713</strain>
    </source>
</reference>
<dbReference type="Gene3D" id="3.30.300.160">
    <property type="entry name" value="Type II secretion system, protein E, N-terminal domain"/>
    <property type="match status" value="1"/>
</dbReference>
<feature type="compositionally biased region" description="Basic and acidic residues" evidence="1">
    <location>
        <begin position="447"/>
        <end position="458"/>
    </location>
</feature>
<dbReference type="Pfam" id="PF05157">
    <property type="entry name" value="MshEN"/>
    <property type="match status" value="1"/>
</dbReference>
<dbReference type="Proteomes" id="UP000217289">
    <property type="component" value="Chromosome"/>
</dbReference>
<organism evidence="3 4">
    <name type="scientific">Melittangium boletus DSM 14713</name>
    <dbReference type="NCBI Taxonomy" id="1294270"/>
    <lineage>
        <taxon>Bacteria</taxon>
        <taxon>Pseudomonadati</taxon>
        <taxon>Myxococcota</taxon>
        <taxon>Myxococcia</taxon>
        <taxon>Myxococcales</taxon>
        <taxon>Cystobacterineae</taxon>
        <taxon>Archangiaceae</taxon>
        <taxon>Melittangium</taxon>
    </lineage>
</organism>
<evidence type="ECO:0000313" key="3">
    <source>
        <dbReference type="EMBL" id="ATB26851.1"/>
    </source>
</evidence>
<evidence type="ECO:0000313" key="4">
    <source>
        <dbReference type="Proteomes" id="UP000217289"/>
    </source>
</evidence>
<keyword evidence="4" id="KW-1185">Reference proteome</keyword>